<gene>
    <name evidence="2" type="ORF">GCM10022408_37670</name>
</gene>
<feature type="signal peptide" evidence="1">
    <location>
        <begin position="1"/>
        <end position="31"/>
    </location>
</feature>
<dbReference type="Gene3D" id="2.60.40.10">
    <property type="entry name" value="Immunoglobulins"/>
    <property type="match status" value="1"/>
</dbReference>
<dbReference type="Gene3D" id="2.60.120.260">
    <property type="entry name" value="Galactose-binding domain-like"/>
    <property type="match status" value="1"/>
</dbReference>
<dbReference type="EMBL" id="BAABDJ010000042">
    <property type="protein sequence ID" value="GAA4020013.1"/>
    <property type="molecule type" value="Genomic_DNA"/>
</dbReference>
<organism evidence="2 3">
    <name type="scientific">Hymenobacter fastidiosus</name>
    <dbReference type="NCBI Taxonomy" id="486264"/>
    <lineage>
        <taxon>Bacteria</taxon>
        <taxon>Pseudomonadati</taxon>
        <taxon>Bacteroidota</taxon>
        <taxon>Cytophagia</taxon>
        <taxon>Cytophagales</taxon>
        <taxon>Hymenobacteraceae</taxon>
        <taxon>Hymenobacter</taxon>
    </lineage>
</organism>
<dbReference type="InterPro" id="IPR013783">
    <property type="entry name" value="Ig-like_fold"/>
</dbReference>
<proteinExistence type="predicted"/>
<protein>
    <recommendedName>
        <fullName evidence="4">F5/8 type C domain-containing protein</fullName>
    </recommendedName>
</protein>
<feature type="chain" id="PRO_5045907131" description="F5/8 type C domain-containing protein" evidence="1">
    <location>
        <begin position="32"/>
        <end position="617"/>
    </location>
</feature>
<evidence type="ECO:0000313" key="2">
    <source>
        <dbReference type="EMBL" id="GAA4020013.1"/>
    </source>
</evidence>
<dbReference type="InterPro" id="IPR014756">
    <property type="entry name" value="Ig_E-set"/>
</dbReference>
<reference evidence="3" key="1">
    <citation type="journal article" date="2019" name="Int. J. Syst. Evol. Microbiol.">
        <title>The Global Catalogue of Microorganisms (GCM) 10K type strain sequencing project: providing services to taxonomists for standard genome sequencing and annotation.</title>
        <authorList>
            <consortium name="The Broad Institute Genomics Platform"/>
            <consortium name="The Broad Institute Genome Sequencing Center for Infectious Disease"/>
            <person name="Wu L."/>
            <person name="Ma J."/>
        </authorList>
    </citation>
    <scope>NUCLEOTIDE SEQUENCE [LARGE SCALE GENOMIC DNA]</scope>
    <source>
        <strain evidence="3">JCM 17224</strain>
    </source>
</reference>
<accession>A0ABP7T281</accession>
<evidence type="ECO:0008006" key="4">
    <source>
        <dbReference type="Google" id="ProtNLM"/>
    </source>
</evidence>
<comment type="caution">
    <text evidence="2">The sequence shown here is derived from an EMBL/GenBank/DDBJ whole genome shotgun (WGS) entry which is preliminary data.</text>
</comment>
<dbReference type="Proteomes" id="UP001500567">
    <property type="component" value="Unassembled WGS sequence"/>
</dbReference>
<evidence type="ECO:0000313" key="3">
    <source>
        <dbReference type="Proteomes" id="UP001500567"/>
    </source>
</evidence>
<sequence length="617" mass="63908">MDFLRMTRHLRLGLGLLLAAVGAMFSPTLYAQTAPAFDRVEYFLDSDPGFGLGTAVTLPTTPGTNLAALPFSLSLAAVTPGFHSLGIRSRAGANNWSQTHRQILYKEPASSTAAAPGLAGAEYFIDTDPGYGLGTVIAITGGGTNAAGVAFTASLGSVSPGFHSLSVRSRDANGGWSQTYRQIFYVEPATSTAAVPALAGAEYFIDTDPGYGQGTVIAITGGGTNAAGVAFTAGLGSVAPGFHSLSVRSRDANGGWSQTYRQIFYVEPVATNAPPANLAAVEYFVDTDPGYGQGSSAAITGGGTNATGVAFTVGLGSLAVGFHTLYYRVRDVAGKYSQTQNRAFYVDDPTVAAIPNLNKAEYYFDTDPGYGLGSDVPIATPATTLTNLNLLADASALATGQHRLFVRVRNASGRWSQVLSRAFAKSGCNNSPNFAAGQPAASYTGSGITATAVEQMYNGSAVTGGSSTFLNNFHAQVDLGATTLRTISEVQYALQNVNGTAVNYTVFVETSLNLSTWTVVDTYVATLPANQTSSINVTRTLATVQNNVRGVRLRMTLPTVAQGIRLTNAGVYFFPVTCPVPVISGFTPAGGPAGTVVTVTGTNLDGATAVTFRSCLS</sequence>
<evidence type="ECO:0000256" key="1">
    <source>
        <dbReference type="SAM" id="SignalP"/>
    </source>
</evidence>
<dbReference type="SUPFAM" id="SSF81296">
    <property type="entry name" value="E set domains"/>
    <property type="match status" value="1"/>
</dbReference>
<keyword evidence="3" id="KW-1185">Reference proteome</keyword>
<name>A0ABP7T281_9BACT</name>
<keyword evidence="1" id="KW-0732">Signal</keyword>